<evidence type="ECO:0000313" key="3">
    <source>
        <dbReference type="Proteomes" id="UP000265520"/>
    </source>
</evidence>
<sequence>VGDMEHEHSSVEKFTWKVEKFCRCNQGIYSEPFVLSGYPWYDI</sequence>
<dbReference type="Proteomes" id="UP000265520">
    <property type="component" value="Unassembled WGS sequence"/>
</dbReference>
<gene>
    <name evidence="2" type="ORF">A2U01_0017222</name>
</gene>
<dbReference type="EMBL" id="LXQA010031853">
    <property type="protein sequence ID" value="MCH96238.1"/>
    <property type="molecule type" value="Genomic_DNA"/>
</dbReference>
<protein>
    <recommendedName>
        <fullName evidence="1">MATH domain-containing protein</fullName>
    </recommendedName>
</protein>
<dbReference type="InterPro" id="IPR008974">
    <property type="entry name" value="TRAF-like"/>
</dbReference>
<dbReference type="InterPro" id="IPR002083">
    <property type="entry name" value="MATH/TRAF_dom"/>
</dbReference>
<evidence type="ECO:0000313" key="2">
    <source>
        <dbReference type="EMBL" id="MCH96238.1"/>
    </source>
</evidence>
<proteinExistence type="predicted"/>
<dbReference type="Gene3D" id="2.60.210.10">
    <property type="entry name" value="Apoptosis, Tumor Necrosis Factor Receptor Associated Protein 2, Chain A"/>
    <property type="match status" value="1"/>
</dbReference>
<dbReference type="PROSITE" id="PS50144">
    <property type="entry name" value="MATH"/>
    <property type="match status" value="1"/>
</dbReference>
<organism evidence="2 3">
    <name type="scientific">Trifolium medium</name>
    <dbReference type="NCBI Taxonomy" id="97028"/>
    <lineage>
        <taxon>Eukaryota</taxon>
        <taxon>Viridiplantae</taxon>
        <taxon>Streptophyta</taxon>
        <taxon>Embryophyta</taxon>
        <taxon>Tracheophyta</taxon>
        <taxon>Spermatophyta</taxon>
        <taxon>Magnoliopsida</taxon>
        <taxon>eudicotyledons</taxon>
        <taxon>Gunneridae</taxon>
        <taxon>Pentapetalae</taxon>
        <taxon>rosids</taxon>
        <taxon>fabids</taxon>
        <taxon>Fabales</taxon>
        <taxon>Fabaceae</taxon>
        <taxon>Papilionoideae</taxon>
        <taxon>50 kb inversion clade</taxon>
        <taxon>NPAAA clade</taxon>
        <taxon>Hologalegina</taxon>
        <taxon>IRL clade</taxon>
        <taxon>Trifolieae</taxon>
        <taxon>Trifolium</taxon>
    </lineage>
</organism>
<name>A0A392NB06_9FABA</name>
<accession>A0A392NB06</accession>
<reference evidence="2 3" key="1">
    <citation type="journal article" date="2018" name="Front. Plant Sci.">
        <title>Red Clover (Trifolium pratense) and Zigzag Clover (T. medium) - A Picture of Genomic Similarities and Differences.</title>
        <authorList>
            <person name="Dluhosova J."/>
            <person name="Istvanek J."/>
            <person name="Nedelnik J."/>
            <person name="Repkova J."/>
        </authorList>
    </citation>
    <scope>NUCLEOTIDE SEQUENCE [LARGE SCALE GENOMIC DNA]</scope>
    <source>
        <strain evidence="3">cv. 10/8</strain>
        <tissue evidence="2">Leaf</tissue>
    </source>
</reference>
<feature type="domain" description="MATH" evidence="1">
    <location>
        <begin position="11"/>
        <end position="43"/>
    </location>
</feature>
<feature type="non-terminal residue" evidence="2">
    <location>
        <position position="1"/>
    </location>
</feature>
<dbReference type="AlphaFoldDB" id="A0A392NB06"/>
<keyword evidence="3" id="KW-1185">Reference proteome</keyword>
<comment type="caution">
    <text evidence="2">The sequence shown here is derived from an EMBL/GenBank/DDBJ whole genome shotgun (WGS) entry which is preliminary data.</text>
</comment>
<evidence type="ECO:0000259" key="1">
    <source>
        <dbReference type="PROSITE" id="PS50144"/>
    </source>
</evidence>